<evidence type="ECO:0000313" key="1">
    <source>
        <dbReference type="EMBL" id="TNN28426.1"/>
    </source>
</evidence>
<dbReference type="EMBL" id="SRLO01006914">
    <property type="protein sequence ID" value="TNN28426.1"/>
    <property type="molecule type" value="Genomic_DNA"/>
</dbReference>
<reference evidence="1 2" key="1">
    <citation type="submission" date="2019-03" db="EMBL/GenBank/DDBJ databases">
        <title>First draft genome of Liparis tanakae, snailfish: a comprehensive survey of snailfish specific genes.</title>
        <authorList>
            <person name="Kim W."/>
            <person name="Song I."/>
            <person name="Jeong J.-H."/>
            <person name="Kim D."/>
            <person name="Kim S."/>
            <person name="Ryu S."/>
            <person name="Song J.Y."/>
            <person name="Lee S.K."/>
        </authorList>
    </citation>
    <scope>NUCLEOTIDE SEQUENCE [LARGE SCALE GENOMIC DNA]</scope>
    <source>
        <tissue evidence="1">Muscle</tissue>
    </source>
</reference>
<protein>
    <submittedName>
        <fullName evidence="1">Uncharacterized protein</fullName>
    </submittedName>
</protein>
<dbReference type="AlphaFoldDB" id="A0A4Z2EHW3"/>
<name>A0A4Z2EHW3_9TELE</name>
<gene>
    <name evidence="1" type="ORF">EYF80_061427</name>
</gene>
<dbReference type="Proteomes" id="UP000314294">
    <property type="component" value="Unassembled WGS sequence"/>
</dbReference>
<accession>A0A4Z2EHW3</accession>
<comment type="caution">
    <text evidence="1">The sequence shown here is derived from an EMBL/GenBank/DDBJ whole genome shotgun (WGS) entry which is preliminary data.</text>
</comment>
<keyword evidence="2" id="KW-1185">Reference proteome</keyword>
<sequence>MGHLDFQRQQNAAAAADTFSRMIRRNLQLSVSYFPCLPSQKAFTSGLAAFRLLSSASARVFRPDDIPAPPDRQHDAP</sequence>
<organism evidence="1 2">
    <name type="scientific">Liparis tanakae</name>
    <name type="common">Tanaka's snailfish</name>
    <dbReference type="NCBI Taxonomy" id="230148"/>
    <lineage>
        <taxon>Eukaryota</taxon>
        <taxon>Metazoa</taxon>
        <taxon>Chordata</taxon>
        <taxon>Craniata</taxon>
        <taxon>Vertebrata</taxon>
        <taxon>Euteleostomi</taxon>
        <taxon>Actinopterygii</taxon>
        <taxon>Neopterygii</taxon>
        <taxon>Teleostei</taxon>
        <taxon>Neoteleostei</taxon>
        <taxon>Acanthomorphata</taxon>
        <taxon>Eupercaria</taxon>
        <taxon>Perciformes</taxon>
        <taxon>Cottioidei</taxon>
        <taxon>Cottales</taxon>
        <taxon>Liparidae</taxon>
        <taxon>Liparis</taxon>
    </lineage>
</organism>
<proteinExistence type="predicted"/>
<evidence type="ECO:0000313" key="2">
    <source>
        <dbReference type="Proteomes" id="UP000314294"/>
    </source>
</evidence>